<accession>A0A846HK75</accession>
<evidence type="ECO:0000313" key="2">
    <source>
        <dbReference type="Proteomes" id="UP000031549"/>
    </source>
</evidence>
<organism evidence="1 2">
    <name type="scientific">Hassallia byssoidea VB512170</name>
    <dbReference type="NCBI Taxonomy" id="1304833"/>
    <lineage>
        <taxon>Bacteria</taxon>
        <taxon>Bacillati</taxon>
        <taxon>Cyanobacteriota</taxon>
        <taxon>Cyanophyceae</taxon>
        <taxon>Nostocales</taxon>
        <taxon>Tolypothrichaceae</taxon>
        <taxon>Hassallia</taxon>
    </lineage>
</organism>
<dbReference type="AlphaFoldDB" id="A0A846HK75"/>
<keyword evidence="2" id="KW-1185">Reference proteome</keyword>
<sequence>MSKFVEILDKDRDLIIIDLESVTHAARSHIGVTVYFRDSYYVVLTEENADALWEVLSEQSLKLYQQRQKEDKK</sequence>
<evidence type="ECO:0000313" key="1">
    <source>
        <dbReference type="EMBL" id="NEU76964.1"/>
    </source>
</evidence>
<comment type="caution">
    <text evidence="1">The sequence shown here is derived from an EMBL/GenBank/DDBJ whole genome shotgun (WGS) entry which is preliminary data.</text>
</comment>
<dbReference type="RefSeq" id="WP_039748288.1">
    <property type="nucleotide sequence ID" value="NZ_JTCM02000143.1"/>
</dbReference>
<dbReference type="Proteomes" id="UP000031549">
    <property type="component" value="Unassembled WGS sequence"/>
</dbReference>
<name>A0A846HK75_9CYAN</name>
<dbReference type="EMBL" id="JTCM02000143">
    <property type="protein sequence ID" value="NEU76964.1"/>
    <property type="molecule type" value="Genomic_DNA"/>
</dbReference>
<reference evidence="1 2" key="1">
    <citation type="journal article" date="2015" name="Genome Announc.">
        <title>Draft Genome Sequence of Cyanobacterium Hassallia byssoidea Strain VB512170, Isolated from Monuments in India.</title>
        <authorList>
            <person name="Singh D."/>
            <person name="Chandrababunaidu M.M."/>
            <person name="Panda A."/>
            <person name="Sen D."/>
            <person name="Bhattacharyya S."/>
            <person name="Adhikary S.P."/>
            <person name="Tripathy S."/>
        </authorList>
    </citation>
    <scope>NUCLEOTIDE SEQUENCE [LARGE SCALE GENOMIC DNA]</scope>
    <source>
        <strain evidence="1 2">VB512170</strain>
    </source>
</reference>
<protein>
    <submittedName>
        <fullName evidence="1">Uncharacterized protein</fullName>
    </submittedName>
</protein>
<gene>
    <name evidence="1" type="ORF">PI95_031825</name>
</gene>
<proteinExistence type="predicted"/>